<sequence>MQRYCRGNALFASKTRPCKCLHASSERRALLLSRHCHQDTASDSRTQRVRTRTNTPLPLAQKVSPWLSKRD</sequence>
<evidence type="ECO:0000313" key="2">
    <source>
        <dbReference type="EMBL" id="ORY03039.1"/>
    </source>
</evidence>
<feature type="region of interest" description="Disordered" evidence="1">
    <location>
        <begin position="35"/>
        <end position="71"/>
    </location>
</feature>
<comment type="caution">
    <text evidence="2">The sequence shown here is derived from an EMBL/GenBank/DDBJ whole genome shotgun (WGS) entry which is preliminary data.</text>
</comment>
<organism evidence="2 3">
    <name type="scientific">Clohesyomyces aquaticus</name>
    <dbReference type="NCBI Taxonomy" id="1231657"/>
    <lineage>
        <taxon>Eukaryota</taxon>
        <taxon>Fungi</taxon>
        <taxon>Dikarya</taxon>
        <taxon>Ascomycota</taxon>
        <taxon>Pezizomycotina</taxon>
        <taxon>Dothideomycetes</taxon>
        <taxon>Pleosporomycetidae</taxon>
        <taxon>Pleosporales</taxon>
        <taxon>Lindgomycetaceae</taxon>
        <taxon>Clohesyomyces</taxon>
    </lineage>
</organism>
<name>A0A1Y1YYJ7_9PLEO</name>
<evidence type="ECO:0000313" key="3">
    <source>
        <dbReference type="Proteomes" id="UP000193144"/>
    </source>
</evidence>
<accession>A0A1Y1YYJ7</accession>
<gene>
    <name evidence="2" type="ORF">BCR34DRAFT_573748</name>
</gene>
<proteinExistence type="predicted"/>
<keyword evidence="3" id="KW-1185">Reference proteome</keyword>
<feature type="compositionally biased region" description="Basic and acidic residues" evidence="1">
    <location>
        <begin position="36"/>
        <end position="46"/>
    </location>
</feature>
<evidence type="ECO:0000256" key="1">
    <source>
        <dbReference type="SAM" id="MobiDB-lite"/>
    </source>
</evidence>
<dbReference type="Proteomes" id="UP000193144">
    <property type="component" value="Unassembled WGS sequence"/>
</dbReference>
<dbReference type="AlphaFoldDB" id="A0A1Y1YYJ7"/>
<dbReference type="EMBL" id="MCFA01000151">
    <property type="protein sequence ID" value="ORY03039.1"/>
    <property type="molecule type" value="Genomic_DNA"/>
</dbReference>
<protein>
    <submittedName>
        <fullName evidence="2">Uncharacterized protein</fullName>
    </submittedName>
</protein>
<reference evidence="2 3" key="1">
    <citation type="submission" date="2016-07" db="EMBL/GenBank/DDBJ databases">
        <title>Pervasive Adenine N6-methylation of Active Genes in Fungi.</title>
        <authorList>
            <consortium name="DOE Joint Genome Institute"/>
            <person name="Mondo S.J."/>
            <person name="Dannebaum R.O."/>
            <person name="Kuo R.C."/>
            <person name="Labutti K."/>
            <person name="Haridas S."/>
            <person name="Kuo A."/>
            <person name="Salamov A."/>
            <person name="Ahrendt S.R."/>
            <person name="Lipzen A."/>
            <person name="Sullivan W."/>
            <person name="Andreopoulos W.B."/>
            <person name="Clum A."/>
            <person name="Lindquist E."/>
            <person name="Daum C."/>
            <person name="Ramamoorthy G.K."/>
            <person name="Gryganskyi A."/>
            <person name="Culley D."/>
            <person name="Magnuson J.K."/>
            <person name="James T.Y."/>
            <person name="O'Malley M.A."/>
            <person name="Stajich J.E."/>
            <person name="Spatafora J.W."/>
            <person name="Visel A."/>
            <person name="Grigoriev I.V."/>
        </authorList>
    </citation>
    <scope>NUCLEOTIDE SEQUENCE [LARGE SCALE GENOMIC DNA]</scope>
    <source>
        <strain evidence="2 3">CBS 115471</strain>
    </source>
</reference>